<dbReference type="Gene3D" id="3.40.50.300">
    <property type="entry name" value="P-loop containing nucleotide triphosphate hydrolases"/>
    <property type="match status" value="1"/>
</dbReference>
<accession>A0ABT8CY31</accession>
<reference evidence="4" key="1">
    <citation type="journal article" date="2019" name="Int. J. Syst. Evol. Microbiol.">
        <title>The Global Catalogue of Microorganisms (GCM) 10K type strain sequencing project: providing services to taxonomists for standard genome sequencing and annotation.</title>
        <authorList>
            <consortium name="The Broad Institute Genomics Platform"/>
            <consortium name="The Broad Institute Genome Sequencing Center for Infectious Disease"/>
            <person name="Wu L."/>
            <person name="Ma J."/>
        </authorList>
    </citation>
    <scope>NUCLEOTIDE SEQUENCE [LARGE SCALE GENOMIC DNA]</scope>
    <source>
        <strain evidence="4">CECT 7184</strain>
    </source>
</reference>
<evidence type="ECO:0000259" key="1">
    <source>
        <dbReference type="Pfam" id="PF07726"/>
    </source>
</evidence>
<sequence length="334" mass="37354">MEAATITTDVRAINEKIERESAFIDLLVAEMNKTIVGQKHMIDRLLIGLLGQGHILLEGVPGLAKTLAINTLSKAVHGSFSRIQFTPDLLPADVVGTMIYNVKENDFSIKKGPIFANFILADEINRAPAKVQSALLEAMQEKQVTIGEHTHTLQKPFLVMATQNPVEQEGTYPLPEAQMDRFMLKTVIEYPKLEDERLIIRQNLSGTSPVINPVVSLDQILRAQATVKEVYMDEKIEKYILDIIFATRYPEQFKLESLKPLITYGASPRGSINLATAAKCYAFIKRRGYVIPEDVRAVVTDVLRHRIGISYEAEAENVTTVDIINKIVNEIEVP</sequence>
<dbReference type="PANTHER" id="PTHR42759">
    <property type="entry name" value="MOXR FAMILY PROTEIN"/>
    <property type="match status" value="1"/>
</dbReference>
<dbReference type="PIRSF" id="PIRSF002849">
    <property type="entry name" value="AAA_ATPase_chaperone_MoxR_prd"/>
    <property type="match status" value="1"/>
</dbReference>
<evidence type="ECO:0000259" key="2">
    <source>
        <dbReference type="Pfam" id="PF17863"/>
    </source>
</evidence>
<organism evidence="3 4">
    <name type="scientific">Paenimyroides ceti</name>
    <dbReference type="NCBI Taxonomy" id="395087"/>
    <lineage>
        <taxon>Bacteria</taxon>
        <taxon>Pseudomonadati</taxon>
        <taxon>Bacteroidota</taxon>
        <taxon>Flavobacteriia</taxon>
        <taxon>Flavobacteriales</taxon>
        <taxon>Flavobacteriaceae</taxon>
        <taxon>Paenimyroides</taxon>
    </lineage>
</organism>
<dbReference type="InterPro" id="IPR041628">
    <property type="entry name" value="ChlI/MoxR_AAA_lid"/>
</dbReference>
<protein>
    <submittedName>
        <fullName evidence="3">MoxR family ATPase</fullName>
    </submittedName>
</protein>
<keyword evidence="4" id="KW-1185">Reference proteome</keyword>
<dbReference type="InterPro" id="IPR050764">
    <property type="entry name" value="CbbQ/NirQ/NorQ/GpvN"/>
</dbReference>
<name>A0ABT8CY31_9FLAO</name>
<evidence type="ECO:0000313" key="3">
    <source>
        <dbReference type="EMBL" id="MDN3708533.1"/>
    </source>
</evidence>
<dbReference type="Proteomes" id="UP001242368">
    <property type="component" value="Unassembled WGS sequence"/>
</dbReference>
<dbReference type="SUPFAM" id="SSF52540">
    <property type="entry name" value="P-loop containing nucleoside triphosphate hydrolases"/>
    <property type="match status" value="1"/>
</dbReference>
<dbReference type="PANTHER" id="PTHR42759:SF1">
    <property type="entry name" value="MAGNESIUM-CHELATASE SUBUNIT CHLD"/>
    <property type="match status" value="1"/>
</dbReference>
<comment type="caution">
    <text evidence="3">The sequence shown here is derived from an EMBL/GenBank/DDBJ whole genome shotgun (WGS) entry which is preliminary data.</text>
</comment>
<feature type="domain" description="ATPase AAA-3" evidence="1">
    <location>
        <begin position="54"/>
        <end position="184"/>
    </location>
</feature>
<dbReference type="RefSeq" id="WP_290364394.1">
    <property type="nucleotide sequence ID" value="NZ_JAUFQU010000001.1"/>
</dbReference>
<proteinExistence type="predicted"/>
<evidence type="ECO:0000313" key="4">
    <source>
        <dbReference type="Proteomes" id="UP001242368"/>
    </source>
</evidence>
<gene>
    <name evidence="3" type="ORF">QW060_15635</name>
</gene>
<dbReference type="EMBL" id="JAUFQU010000001">
    <property type="protein sequence ID" value="MDN3708533.1"/>
    <property type="molecule type" value="Genomic_DNA"/>
</dbReference>
<dbReference type="Gene3D" id="1.10.8.80">
    <property type="entry name" value="Magnesium chelatase subunit I, C-Terminal domain"/>
    <property type="match status" value="1"/>
</dbReference>
<dbReference type="Pfam" id="PF07726">
    <property type="entry name" value="AAA_3"/>
    <property type="match status" value="1"/>
</dbReference>
<dbReference type="Pfam" id="PF17863">
    <property type="entry name" value="AAA_lid_2"/>
    <property type="match status" value="1"/>
</dbReference>
<dbReference type="InterPro" id="IPR027417">
    <property type="entry name" value="P-loop_NTPase"/>
</dbReference>
<feature type="domain" description="ChlI/MoxR AAA lid" evidence="2">
    <location>
        <begin position="260"/>
        <end position="327"/>
    </location>
</feature>
<dbReference type="InterPro" id="IPR011703">
    <property type="entry name" value="ATPase_AAA-3"/>
</dbReference>